<gene>
    <name evidence="1" type="ORF">AAE3_LOCUS13345</name>
</gene>
<protein>
    <submittedName>
        <fullName evidence="1">Uncharacterized protein</fullName>
    </submittedName>
</protein>
<accession>A0A8S0X971</accession>
<proteinExistence type="predicted"/>
<name>A0A8S0X971_CYCAE</name>
<reference evidence="1 2" key="1">
    <citation type="submission" date="2020-01" db="EMBL/GenBank/DDBJ databases">
        <authorList>
            <person name="Gupta K D."/>
        </authorList>
    </citation>
    <scope>NUCLEOTIDE SEQUENCE [LARGE SCALE GENOMIC DNA]</scope>
</reference>
<evidence type="ECO:0000313" key="1">
    <source>
        <dbReference type="EMBL" id="CAA7270932.1"/>
    </source>
</evidence>
<evidence type="ECO:0000313" key="2">
    <source>
        <dbReference type="Proteomes" id="UP000467700"/>
    </source>
</evidence>
<comment type="caution">
    <text evidence="1">The sequence shown here is derived from an EMBL/GenBank/DDBJ whole genome shotgun (WGS) entry which is preliminary data.</text>
</comment>
<sequence>MWRKHLTLIAFVNHSSATNRQFRPFITFALDDESLSNKEKENVVKKWKVDNANPSLVQDVRPIDITSPSPLRTLLLEQPSTLLQPENVLMALVKSSLHQSLTTIFLTTPFLDKGYSNIPLSIFPVCSNLKDITFKTLGSRNFGWRPLSQRTSTFSPLKSSVCIFAIRIELSGIS</sequence>
<keyword evidence="2" id="KW-1185">Reference proteome</keyword>
<dbReference type="Proteomes" id="UP000467700">
    <property type="component" value="Unassembled WGS sequence"/>
</dbReference>
<dbReference type="AlphaFoldDB" id="A0A8S0X971"/>
<organism evidence="1 2">
    <name type="scientific">Cyclocybe aegerita</name>
    <name type="common">Black poplar mushroom</name>
    <name type="synonym">Agrocybe aegerita</name>
    <dbReference type="NCBI Taxonomy" id="1973307"/>
    <lineage>
        <taxon>Eukaryota</taxon>
        <taxon>Fungi</taxon>
        <taxon>Dikarya</taxon>
        <taxon>Basidiomycota</taxon>
        <taxon>Agaricomycotina</taxon>
        <taxon>Agaricomycetes</taxon>
        <taxon>Agaricomycetidae</taxon>
        <taxon>Agaricales</taxon>
        <taxon>Agaricineae</taxon>
        <taxon>Bolbitiaceae</taxon>
        <taxon>Cyclocybe</taxon>
    </lineage>
</organism>
<dbReference type="EMBL" id="CACVBS010000101">
    <property type="protein sequence ID" value="CAA7270932.1"/>
    <property type="molecule type" value="Genomic_DNA"/>
</dbReference>